<dbReference type="EMBL" id="CP138896">
    <property type="protein sequence ID" value="WPK25370.1"/>
    <property type="molecule type" value="Genomic_DNA"/>
</dbReference>
<dbReference type="SUPFAM" id="SSF140111">
    <property type="entry name" value="Endosomal sorting complex assembly domain"/>
    <property type="match status" value="1"/>
</dbReference>
<evidence type="ECO:0000256" key="3">
    <source>
        <dbReference type="ARBA" id="ARBA00022448"/>
    </source>
</evidence>
<evidence type="ECO:0000256" key="4">
    <source>
        <dbReference type="ARBA" id="ARBA00022753"/>
    </source>
</evidence>
<evidence type="ECO:0000256" key="6">
    <source>
        <dbReference type="PROSITE-ProRule" id="PRU00646"/>
    </source>
</evidence>
<protein>
    <recommendedName>
        <fullName evidence="7">VPS37 C-terminal domain-containing protein</fullName>
    </recommendedName>
</protein>
<dbReference type="GO" id="GO:0006886">
    <property type="term" value="P:intracellular protein transport"/>
    <property type="evidence" value="ECO:0007669"/>
    <property type="project" value="UniProtKB-ARBA"/>
</dbReference>
<dbReference type="AlphaFoldDB" id="A0AAX4H9Y0"/>
<evidence type="ECO:0000259" key="7">
    <source>
        <dbReference type="PROSITE" id="PS51314"/>
    </source>
</evidence>
<keyword evidence="3 6" id="KW-0813">Transport</keyword>
<keyword evidence="5 6" id="KW-0653">Protein transport</keyword>
<dbReference type="GO" id="GO:0072666">
    <property type="term" value="P:establishment of protein localization to vacuole"/>
    <property type="evidence" value="ECO:0007669"/>
    <property type="project" value="UniProtKB-ARBA"/>
</dbReference>
<evidence type="ECO:0000313" key="9">
    <source>
        <dbReference type="Proteomes" id="UP001338582"/>
    </source>
</evidence>
<dbReference type="InterPro" id="IPR029012">
    <property type="entry name" value="Helix_hairpin_bin_sf"/>
</dbReference>
<proteinExistence type="inferred from homology"/>
<reference evidence="8 9" key="1">
    <citation type="submission" date="2023-10" db="EMBL/GenBank/DDBJ databases">
        <title>Draft Genome Sequence of Candida saopaulonensis from a very Premature Infant with Sepsis.</title>
        <authorList>
            <person name="Ning Y."/>
            <person name="Dai R."/>
            <person name="Xiao M."/>
            <person name="Xu Y."/>
            <person name="Yan Q."/>
            <person name="Zhang L."/>
        </authorList>
    </citation>
    <scope>NUCLEOTIDE SEQUENCE [LARGE SCALE GENOMIC DNA]</scope>
    <source>
        <strain evidence="8 9">19XY460</strain>
    </source>
</reference>
<dbReference type="GO" id="GO:0043162">
    <property type="term" value="P:ubiquitin-dependent protein catabolic process via the multivesicular body sorting pathway"/>
    <property type="evidence" value="ECO:0007669"/>
    <property type="project" value="UniProtKB-ARBA"/>
</dbReference>
<name>A0AAX4H9Y0_9ASCO</name>
<dbReference type="Proteomes" id="UP001338582">
    <property type="component" value="Chromosome 3"/>
</dbReference>
<comment type="subcellular location">
    <subcellularLocation>
        <location evidence="1">Endosome</location>
    </subcellularLocation>
</comment>
<evidence type="ECO:0000256" key="2">
    <source>
        <dbReference type="ARBA" id="ARBA00007617"/>
    </source>
</evidence>
<dbReference type="InterPro" id="IPR037202">
    <property type="entry name" value="ESCRT_assembly_dom"/>
</dbReference>
<dbReference type="InterPro" id="IPR009851">
    <property type="entry name" value="Mod_r"/>
</dbReference>
<dbReference type="GO" id="GO:0000813">
    <property type="term" value="C:ESCRT I complex"/>
    <property type="evidence" value="ECO:0007669"/>
    <property type="project" value="UniProtKB-ARBA"/>
</dbReference>
<dbReference type="Gene3D" id="1.10.287.660">
    <property type="entry name" value="Helix hairpin bin"/>
    <property type="match status" value="1"/>
</dbReference>
<dbReference type="PROSITE" id="PS51314">
    <property type="entry name" value="VPS37_C"/>
    <property type="match status" value="1"/>
</dbReference>
<dbReference type="RefSeq" id="XP_062877752.1">
    <property type="nucleotide sequence ID" value="XM_063021682.1"/>
</dbReference>
<comment type="similarity">
    <text evidence="2">Belongs to the VPS37 family.</text>
</comment>
<sequence length="182" mass="21220">MSTLQPLNINQLQPFPLLKELSALPSHLLNQFAALYELTKGYVVSLDTYGSHQQDIVNRINENVDLLNRILELISDYNACSQQISRLAQRLELLYRQFLELETAQYQLLSSNYNTNVLKSKFERFARGSDATSSSMAKSYATTGAERDLLQFLREFKDSRKEYHMQREKLNRWEEERVSGLF</sequence>
<keyword evidence="9" id="KW-1185">Reference proteome</keyword>
<evidence type="ECO:0000256" key="1">
    <source>
        <dbReference type="ARBA" id="ARBA00004177"/>
    </source>
</evidence>
<evidence type="ECO:0000256" key="5">
    <source>
        <dbReference type="ARBA" id="ARBA00022927"/>
    </source>
</evidence>
<keyword evidence="4" id="KW-0967">Endosome</keyword>
<dbReference type="KEGG" id="asau:88173746"/>
<dbReference type="GeneID" id="88173746"/>
<evidence type="ECO:0000313" key="8">
    <source>
        <dbReference type="EMBL" id="WPK25370.1"/>
    </source>
</evidence>
<dbReference type="Pfam" id="PF07200">
    <property type="entry name" value="Mod_r"/>
    <property type="match status" value="1"/>
</dbReference>
<accession>A0AAX4H9Y0</accession>
<feature type="domain" description="VPS37 C-terminal" evidence="7">
    <location>
        <begin position="96"/>
        <end position="182"/>
    </location>
</feature>
<organism evidence="8 9">
    <name type="scientific">Australozyma saopauloensis</name>
    <dbReference type="NCBI Taxonomy" id="291208"/>
    <lineage>
        <taxon>Eukaryota</taxon>
        <taxon>Fungi</taxon>
        <taxon>Dikarya</taxon>
        <taxon>Ascomycota</taxon>
        <taxon>Saccharomycotina</taxon>
        <taxon>Pichiomycetes</taxon>
        <taxon>Metschnikowiaceae</taxon>
        <taxon>Australozyma</taxon>
    </lineage>
</organism>
<gene>
    <name evidence="8" type="ORF">PUMCH_002682</name>
</gene>